<dbReference type="EMBL" id="UINC01061488">
    <property type="protein sequence ID" value="SVB87115.1"/>
    <property type="molecule type" value="Genomic_DNA"/>
</dbReference>
<evidence type="ECO:0000313" key="1">
    <source>
        <dbReference type="EMBL" id="SVB87115.1"/>
    </source>
</evidence>
<gene>
    <name evidence="1" type="ORF">METZ01_LOCUS239969</name>
</gene>
<sequence>MRRQSLGKRCKTVLAIAKLRHCAAGSEPGKSTRPERIVNNKSPATYTSCPWKVTCPGACPGE</sequence>
<accession>A0A382HJ71</accession>
<reference evidence="1" key="1">
    <citation type="submission" date="2018-05" db="EMBL/GenBank/DDBJ databases">
        <authorList>
            <person name="Lanie J.A."/>
            <person name="Ng W.-L."/>
            <person name="Kazmierczak K.M."/>
            <person name="Andrzejewski T.M."/>
            <person name="Davidsen T.M."/>
            <person name="Wayne K.J."/>
            <person name="Tettelin H."/>
            <person name="Glass J.I."/>
            <person name="Rusch D."/>
            <person name="Podicherti R."/>
            <person name="Tsui H.-C.T."/>
            <person name="Winkler M.E."/>
        </authorList>
    </citation>
    <scope>NUCLEOTIDE SEQUENCE</scope>
</reference>
<proteinExistence type="predicted"/>
<protein>
    <submittedName>
        <fullName evidence="1">Uncharacterized protein</fullName>
    </submittedName>
</protein>
<organism evidence="1">
    <name type="scientific">marine metagenome</name>
    <dbReference type="NCBI Taxonomy" id="408172"/>
    <lineage>
        <taxon>unclassified sequences</taxon>
        <taxon>metagenomes</taxon>
        <taxon>ecological metagenomes</taxon>
    </lineage>
</organism>
<name>A0A382HJ71_9ZZZZ</name>
<dbReference type="AlphaFoldDB" id="A0A382HJ71"/>